<gene>
    <name evidence="4" type="primary">maf</name>
    <name evidence="4" type="ORF">NCTC13150_00309</name>
</gene>
<dbReference type="GO" id="GO:0009117">
    <property type="term" value="P:nucleotide metabolic process"/>
    <property type="evidence" value="ECO:0007669"/>
    <property type="project" value="UniProtKB-KW"/>
</dbReference>
<dbReference type="RefSeq" id="WP_131748230.1">
    <property type="nucleotide sequence ID" value="NZ_CAACYI010000001.1"/>
</dbReference>
<organism evidence="4 5">
    <name type="scientific">Urinicoccus massiliensis</name>
    <dbReference type="NCBI Taxonomy" id="1723382"/>
    <lineage>
        <taxon>Bacteria</taxon>
        <taxon>Bacillati</taxon>
        <taxon>Bacillota</taxon>
        <taxon>Tissierellia</taxon>
        <taxon>Tissierellales</taxon>
        <taxon>Peptoniphilaceae</taxon>
        <taxon>Urinicoccus</taxon>
    </lineage>
</organism>
<comment type="function">
    <text evidence="3">Nucleoside triphosphate pyrophosphatase that hydrolyzes dTTP and UTP. May have a dual role in cell division arrest and in preventing the incorporation of modified nucleotides into cellular nucleic acids.</text>
</comment>
<dbReference type="CDD" id="cd00555">
    <property type="entry name" value="Maf"/>
    <property type="match status" value="1"/>
</dbReference>
<protein>
    <recommendedName>
        <fullName evidence="3">dTTP/UTP pyrophosphatase</fullName>
        <shortName evidence="3">dTTPase/UTPase</shortName>
        <ecNumber evidence="3">3.6.1.9</ecNumber>
    </recommendedName>
    <alternativeName>
        <fullName evidence="3">Nucleoside triphosphate pyrophosphatase</fullName>
    </alternativeName>
    <alternativeName>
        <fullName evidence="3">Nucleotide pyrophosphatase</fullName>
        <shortName evidence="3">Nucleotide PPase</shortName>
    </alternativeName>
</protein>
<dbReference type="NCBIfam" id="TIGR00172">
    <property type="entry name" value="maf"/>
    <property type="match status" value="1"/>
</dbReference>
<evidence type="ECO:0000313" key="5">
    <source>
        <dbReference type="Proteomes" id="UP000377798"/>
    </source>
</evidence>
<comment type="catalytic activity">
    <reaction evidence="3">
        <text>dTTP + H2O = dTMP + diphosphate + H(+)</text>
        <dbReference type="Rhea" id="RHEA:28534"/>
        <dbReference type="ChEBI" id="CHEBI:15377"/>
        <dbReference type="ChEBI" id="CHEBI:15378"/>
        <dbReference type="ChEBI" id="CHEBI:33019"/>
        <dbReference type="ChEBI" id="CHEBI:37568"/>
        <dbReference type="ChEBI" id="CHEBI:63528"/>
        <dbReference type="EC" id="3.6.1.9"/>
    </reaction>
</comment>
<feature type="site" description="Important for substrate specificity" evidence="3">
    <location>
        <position position="9"/>
    </location>
</feature>
<comment type="similarity">
    <text evidence="3">Belongs to the Maf family. YhdE subfamily.</text>
</comment>
<feature type="site" description="Important for substrate specificity" evidence="3">
    <location>
        <position position="150"/>
    </location>
</feature>
<keyword evidence="2 3" id="KW-0378">Hydrolase</keyword>
<dbReference type="SUPFAM" id="SSF52972">
    <property type="entry name" value="ITPase-like"/>
    <property type="match status" value="1"/>
</dbReference>
<evidence type="ECO:0000256" key="3">
    <source>
        <dbReference type="HAMAP-Rule" id="MF_00528"/>
    </source>
</evidence>
<comment type="catalytic activity">
    <reaction evidence="3">
        <text>UTP + H2O = UMP + diphosphate + H(+)</text>
        <dbReference type="Rhea" id="RHEA:29395"/>
        <dbReference type="ChEBI" id="CHEBI:15377"/>
        <dbReference type="ChEBI" id="CHEBI:15378"/>
        <dbReference type="ChEBI" id="CHEBI:33019"/>
        <dbReference type="ChEBI" id="CHEBI:46398"/>
        <dbReference type="ChEBI" id="CHEBI:57865"/>
        <dbReference type="EC" id="3.6.1.9"/>
    </reaction>
</comment>
<feature type="site" description="Important for substrate specificity" evidence="3">
    <location>
        <position position="66"/>
    </location>
</feature>
<accession>A0A8H2QSE9</accession>
<comment type="caution">
    <text evidence="4">The sequence shown here is derived from an EMBL/GenBank/DDBJ whole genome shotgun (WGS) entry which is preliminary data.</text>
</comment>
<dbReference type="EMBL" id="CAACYI010000001">
    <property type="protein sequence ID" value="VFB15805.1"/>
    <property type="molecule type" value="Genomic_DNA"/>
</dbReference>
<feature type="active site" description="Proton acceptor" evidence="3">
    <location>
        <position position="65"/>
    </location>
</feature>
<keyword evidence="3" id="KW-0963">Cytoplasm</keyword>
<dbReference type="InterPro" id="IPR029001">
    <property type="entry name" value="ITPase-like_fam"/>
</dbReference>
<dbReference type="AlphaFoldDB" id="A0A8H2QSE9"/>
<evidence type="ECO:0000313" key="4">
    <source>
        <dbReference type="EMBL" id="VFB15805.1"/>
    </source>
</evidence>
<reference evidence="4 5" key="1">
    <citation type="submission" date="2019-02" db="EMBL/GenBank/DDBJ databases">
        <authorList>
            <consortium name="Pathogen Informatics"/>
        </authorList>
    </citation>
    <scope>NUCLEOTIDE SEQUENCE [LARGE SCALE GENOMIC DNA]</scope>
    <source>
        <strain evidence="4 5">3012STDY7089603</strain>
    </source>
</reference>
<evidence type="ECO:0000256" key="2">
    <source>
        <dbReference type="ARBA" id="ARBA00022801"/>
    </source>
</evidence>
<sequence length="183" mass="20405">MILASASQRRIDLLKKFSYDFTVEAADIEEKKEGKDPQSLVMALAYEKALKVAKNHPADLVLGADTLVYCQDRVYGKAQNRDQAREFLQDLSGKTHQVYTGFALVNLDQKLKIIDYDVTSVTFKDLTDQELEAYLDSGEWEGKAGAYAIQAGAGNFVRDLDGDLNNVIGLPSKLCDYLEDLDQ</sequence>
<dbReference type="Gene3D" id="3.90.950.10">
    <property type="match status" value="1"/>
</dbReference>
<dbReference type="Pfam" id="PF02545">
    <property type="entry name" value="Maf"/>
    <property type="match status" value="1"/>
</dbReference>
<dbReference type="PANTHER" id="PTHR43213:SF5">
    <property type="entry name" value="BIFUNCTIONAL DTTP_UTP PYROPHOSPHATASE_METHYLTRANSFERASE PROTEIN-RELATED"/>
    <property type="match status" value="1"/>
</dbReference>
<comment type="cofactor">
    <cofactor evidence="1 3">
        <name>a divalent metal cation</name>
        <dbReference type="ChEBI" id="CHEBI:60240"/>
    </cofactor>
</comment>
<dbReference type="PIRSF" id="PIRSF006305">
    <property type="entry name" value="Maf"/>
    <property type="match status" value="1"/>
</dbReference>
<dbReference type="GO" id="GO:0005737">
    <property type="term" value="C:cytoplasm"/>
    <property type="evidence" value="ECO:0007669"/>
    <property type="project" value="UniProtKB-SubCell"/>
</dbReference>
<dbReference type="EC" id="3.6.1.9" evidence="3"/>
<dbReference type="Proteomes" id="UP000377798">
    <property type="component" value="Unassembled WGS sequence"/>
</dbReference>
<dbReference type="InterPro" id="IPR003697">
    <property type="entry name" value="Maf-like"/>
</dbReference>
<dbReference type="GO" id="GO:0047429">
    <property type="term" value="F:nucleoside triphosphate diphosphatase activity"/>
    <property type="evidence" value="ECO:0007669"/>
    <property type="project" value="UniProtKB-EC"/>
</dbReference>
<keyword evidence="5" id="KW-1185">Reference proteome</keyword>
<comment type="subcellular location">
    <subcellularLocation>
        <location evidence="3">Cytoplasm</location>
    </subcellularLocation>
</comment>
<name>A0A8H2QSE9_9FIRM</name>
<dbReference type="PANTHER" id="PTHR43213">
    <property type="entry name" value="BIFUNCTIONAL DTTP/UTP PYROPHOSPHATASE/METHYLTRANSFERASE PROTEIN-RELATED"/>
    <property type="match status" value="1"/>
</dbReference>
<evidence type="ECO:0000256" key="1">
    <source>
        <dbReference type="ARBA" id="ARBA00001968"/>
    </source>
</evidence>
<proteinExistence type="inferred from homology"/>
<dbReference type="HAMAP" id="MF_00528">
    <property type="entry name" value="Maf"/>
    <property type="match status" value="1"/>
</dbReference>
<keyword evidence="3" id="KW-0546">Nucleotide metabolism</keyword>
<comment type="caution">
    <text evidence="3">Lacks conserved residue(s) required for the propagation of feature annotation.</text>
</comment>